<dbReference type="Pfam" id="PF00171">
    <property type="entry name" value="Aldedh"/>
    <property type="match status" value="1"/>
</dbReference>
<dbReference type="GO" id="GO:0004491">
    <property type="term" value="F:methylmalonate-semialdehyde dehydrogenase (acylating, NAD) activity"/>
    <property type="evidence" value="ECO:0007669"/>
    <property type="project" value="InterPro"/>
</dbReference>
<dbReference type="Gene3D" id="3.40.605.10">
    <property type="entry name" value="Aldehyde Dehydrogenase, Chain A, domain 1"/>
    <property type="match status" value="1"/>
</dbReference>
<keyword evidence="3" id="KW-1185">Reference proteome</keyword>
<dbReference type="SUPFAM" id="SSF53720">
    <property type="entry name" value="ALDH-like"/>
    <property type="match status" value="1"/>
</dbReference>
<dbReference type="Proteomes" id="UP001457282">
    <property type="component" value="Unassembled WGS sequence"/>
</dbReference>
<feature type="domain" description="Aldehyde dehydrogenase" evidence="1">
    <location>
        <begin position="44"/>
        <end position="125"/>
    </location>
</feature>
<name>A0AAW1Y180_RUBAR</name>
<reference evidence="2 3" key="1">
    <citation type="journal article" date="2023" name="G3 (Bethesda)">
        <title>A chromosome-length genome assembly and annotation of blackberry (Rubus argutus, cv. 'Hillquist').</title>
        <authorList>
            <person name="Bruna T."/>
            <person name="Aryal R."/>
            <person name="Dudchenko O."/>
            <person name="Sargent D.J."/>
            <person name="Mead D."/>
            <person name="Buti M."/>
            <person name="Cavallini A."/>
            <person name="Hytonen T."/>
            <person name="Andres J."/>
            <person name="Pham M."/>
            <person name="Weisz D."/>
            <person name="Mascagni F."/>
            <person name="Usai G."/>
            <person name="Natali L."/>
            <person name="Bassil N."/>
            <person name="Fernandez G.E."/>
            <person name="Lomsadze A."/>
            <person name="Armour M."/>
            <person name="Olukolu B."/>
            <person name="Poorten T."/>
            <person name="Britton C."/>
            <person name="Davik J."/>
            <person name="Ashrafi H."/>
            <person name="Aiden E.L."/>
            <person name="Borodovsky M."/>
            <person name="Worthington M."/>
        </authorList>
    </citation>
    <scope>NUCLEOTIDE SEQUENCE [LARGE SCALE GENOMIC DNA]</scope>
    <source>
        <strain evidence="2">PI 553951</strain>
    </source>
</reference>
<dbReference type="InterPro" id="IPR015590">
    <property type="entry name" value="Aldehyde_DH_dom"/>
</dbReference>
<dbReference type="GO" id="GO:0006210">
    <property type="term" value="P:thymine catabolic process"/>
    <property type="evidence" value="ECO:0007669"/>
    <property type="project" value="TreeGrafter"/>
</dbReference>
<gene>
    <name evidence="2" type="ORF">M0R45_008586</name>
</gene>
<dbReference type="EMBL" id="JBEDUW010000002">
    <property type="protein sequence ID" value="KAK9942946.1"/>
    <property type="molecule type" value="Genomic_DNA"/>
</dbReference>
<dbReference type="AlphaFoldDB" id="A0AAW1Y180"/>
<dbReference type="PANTHER" id="PTHR43866">
    <property type="entry name" value="MALONATE-SEMIALDEHYDE DEHYDROGENASE"/>
    <property type="match status" value="1"/>
</dbReference>
<dbReference type="GO" id="GO:0005739">
    <property type="term" value="C:mitochondrion"/>
    <property type="evidence" value="ECO:0007669"/>
    <property type="project" value="TreeGrafter"/>
</dbReference>
<accession>A0AAW1Y180</accession>
<comment type="caution">
    <text evidence="2">The sequence shown here is derived from an EMBL/GenBank/DDBJ whole genome shotgun (WGS) entry which is preliminary data.</text>
</comment>
<dbReference type="GO" id="GO:0006574">
    <property type="term" value="P:L-valine catabolic process"/>
    <property type="evidence" value="ECO:0007669"/>
    <property type="project" value="TreeGrafter"/>
</dbReference>
<dbReference type="InterPro" id="IPR010061">
    <property type="entry name" value="MeMal-semiAld_DH"/>
</dbReference>
<organism evidence="2 3">
    <name type="scientific">Rubus argutus</name>
    <name type="common">Southern blackberry</name>
    <dbReference type="NCBI Taxonomy" id="59490"/>
    <lineage>
        <taxon>Eukaryota</taxon>
        <taxon>Viridiplantae</taxon>
        <taxon>Streptophyta</taxon>
        <taxon>Embryophyta</taxon>
        <taxon>Tracheophyta</taxon>
        <taxon>Spermatophyta</taxon>
        <taxon>Magnoliopsida</taxon>
        <taxon>eudicotyledons</taxon>
        <taxon>Gunneridae</taxon>
        <taxon>Pentapetalae</taxon>
        <taxon>rosids</taxon>
        <taxon>fabids</taxon>
        <taxon>Rosales</taxon>
        <taxon>Rosaceae</taxon>
        <taxon>Rosoideae</taxon>
        <taxon>Rosoideae incertae sedis</taxon>
        <taxon>Rubus</taxon>
    </lineage>
</organism>
<sequence length="126" mass="14432">MGVRNFKSLGPQKSFVRNNYSVVIEPSWRQRNPPRVPNLIGGRFVDSQSFASINVVNPATQQIASQVPLTTNEEFKAAVFSAKRAFPLWRCTPITTRQRIMFKFQELIRRDIDKLAMSITSEHGKH</sequence>
<dbReference type="InterPro" id="IPR016161">
    <property type="entry name" value="Ald_DH/histidinol_DH"/>
</dbReference>
<evidence type="ECO:0000313" key="3">
    <source>
        <dbReference type="Proteomes" id="UP001457282"/>
    </source>
</evidence>
<evidence type="ECO:0000259" key="1">
    <source>
        <dbReference type="Pfam" id="PF00171"/>
    </source>
</evidence>
<proteinExistence type="predicted"/>
<protein>
    <recommendedName>
        <fullName evidence="1">Aldehyde dehydrogenase domain-containing protein</fullName>
    </recommendedName>
</protein>
<evidence type="ECO:0000313" key="2">
    <source>
        <dbReference type="EMBL" id="KAK9942946.1"/>
    </source>
</evidence>
<dbReference type="InterPro" id="IPR016162">
    <property type="entry name" value="Ald_DH_N"/>
</dbReference>
<dbReference type="PANTHER" id="PTHR43866:SF6">
    <property type="entry name" value="METHYLMALONATE-SEMIALDEHYDE DEHYDROGENASE (COA ACYLATING)"/>
    <property type="match status" value="1"/>
</dbReference>